<evidence type="ECO:0000256" key="3">
    <source>
        <dbReference type="ARBA" id="ARBA00022833"/>
    </source>
</evidence>
<dbReference type="PANTHER" id="PTHR33337">
    <property type="entry name" value="GFA DOMAIN-CONTAINING PROTEIN"/>
    <property type="match status" value="1"/>
</dbReference>
<feature type="domain" description="CENP-V/GFA" evidence="5">
    <location>
        <begin position="1"/>
        <end position="117"/>
    </location>
</feature>
<keyword evidence="3" id="KW-0862">Zinc</keyword>
<protein>
    <submittedName>
        <fullName evidence="6">GFA family protein</fullName>
    </submittedName>
</protein>
<dbReference type="Proteomes" id="UP000602442">
    <property type="component" value="Unassembled WGS sequence"/>
</dbReference>
<dbReference type="Pfam" id="PF04828">
    <property type="entry name" value="GFA"/>
    <property type="match status" value="1"/>
</dbReference>
<comment type="similarity">
    <text evidence="1">Belongs to the Gfa family.</text>
</comment>
<evidence type="ECO:0000313" key="6">
    <source>
        <dbReference type="EMBL" id="MBH5322340.1"/>
    </source>
</evidence>
<evidence type="ECO:0000313" key="7">
    <source>
        <dbReference type="Proteomes" id="UP000602442"/>
    </source>
</evidence>
<comment type="caution">
    <text evidence="6">The sequence shown here is derived from an EMBL/GenBank/DDBJ whole genome shotgun (WGS) entry which is preliminary data.</text>
</comment>
<keyword evidence="4" id="KW-0456">Lyase</keyword>
<proteinExistence type="inferred from homology"/>
<dbReference type="PANTHER" id="PTHR33337:SF40">
    <property type="entry name" value="CENP-V_GFA DOMAIN-CONTAINING PROTEIN-RELATED"/>
    <property type="match status" value="1"/>
</dbReference>
<evidence type="ECO:0000256" key="4">
    <source>
        <dbReference type="ARBA" id="ARBA00023239"/>
    </source>
</evidence>
<organism evidence="6 7">
    <name type="scientific">Aurantiacibacter sediminis</name>
    <dbReference type="NCBI Taxonomy" id="2793064"/>
    <lineage>
        <taxon>Bacteria</taxon>
        <taxon>Pseudomonadati</taxon>
        <taxon>Pseudomonadota</taxon>
        <taxon>Alphaproteobacteria</taxon>
        <taxon>Sphingomonadales</taxon>
        <taxon>Erythrobacteraceae</taxon>
        <taxon>Aurantiacibacter</taxon>
    </lineage>
</organism>
<dbReference type="SUPFAM" id="SSF51316">
    <property type="entry name" value="Mss4-like"/>
    <property type="match status" value="1"/>
</dbReference>
<sequence length="132" mass="14228">MKAHCQCGALSAEITGTGDGVMCHCKACQRRTGSPFGMMVYYMADQVTVSGEATEYTRVADSGDELTHGFCPICGTPFWLTTAKHPGGIGIAVGAHEGHESAPPVRSVFEECRHPWVDVTEAETNYPRGRFC</sequence>
<gene>
    <name evidence="6" type="ORF">I5L03_07045</name>
</gene>
<dbReference type="EMBL" id="JAEANY010000002">
    <property type="protein sequence ID" value="MBH5322340.1"/>
    <property type="molecule type" value="Genomic_DNA"/>
</dbReference>
<dbReference type="InterPro" id="IPR006913">
    <property type="entry name" value="CENP-V/GFA"/>
</dbReference>
<keyword evidence="2" id="KW-0479">Metal-binding</keyword>
<evidence type="ECO:0000256" key="2">
    <source>
        <dbReference type="ARBA" id="ARBA00022723"/>
    </source>
</evidence>
<name>A0ABS0N2Y7_9SPHN</name>
<keyword evidence="7" id="KW-1185">Reference proteome</keyword>
<dbReference type="PROSITE" id="PS51891">
    <property type="entry name" value="CENP_V_GFA"/>
    <property type="match status" value="1"/>
</dbReference>
<dbReference type="Gene3D" id="3.90.1590.10">
    <property type="entry name" value="glutathione-dependent formaldehyde- activating enzyme (gfa)"/>
    <property type="match status" value="1"/>
</dbReference>
<dbReference type="RefSeq" id="WP_197921030.1">
    <property type="nucleotide sequence ID" value="NZ_CAWPTA010000007.1"/>
</dbReference>
<evidence type="ECO:0000259" key="5">
    <source>
        <dbReference type="PROSITE" id="PS51891"/>
    </source>
</evidence>
<accession>A0ABS0N2Y7</accession>
<reference evidence="6 7" key="1">
    <citation type="submission" date="2020-11" db="EMBL/GenBank/DDBJ databases">
        <title>Erythrobacter sediminis sp. nov., a marine bacterium from a tidal flat of Garorim Bay.</title>
        <authorList>
            <person name="Kim D."/>
            <person name="Yoo Y."/>
            <person name="Kim J.-J."/>
        </authorList>
    </citation>
    <scope>NUCLEOTIDE SEQUENCE [LARGE SCALE GENOMIC DNA]</scope>
    <source>
        <strain evidence="6 7">JGD-13</strain>
    </source>
</reference>
<dbReference type="InterPro" id="IPR011057">
    <property type="entry name" value="Mss4-like_sf"/>
</dbReference>
<evidence type="ECO:0000256" key="1">
    <source>
        <dbReference type="ARBA" id="ARBA00005495"/>
    </source>
</evidence>